<keyword evidence="2" id="KW-0479">Metal-binding</keyword>
<dbReference type="GO" id="GO:0046872">
    <property type="term" value="F:metal ion binding"/>
    <property type="evidence" value="ECO:0007669"/>
    <property type="project" value="UniProtKB-KW"/>
</dbReference>
<evidence type="ECO:0000256" key="6">
    <source>
        <dbReference type="RuleBase" id="RU003983"/>
    </source>
</evidence>
<evidence type="ECO:0000313" key="10">
    <source>
        <dbReference type="Proteomes" id="UP000468735"/>
    </source>
</evidence>
<evidence type="ECO:0000256" key="4">
    <source>
        <dbReference type="ARBA" id="ARBA00022833"/>
    </source>
</evidence>
<name>A0A6H9Z7X6_9ACTN</name>
<dbReference type="PANTHER" id="PTHR34978:SF3">
    <property type="entry name" value="SLR0241 PROTEIN"/>
    <property type="match status" value="1"/>
</dbReference>
<keyword evidence="5 6" id="KW-0482">Metalloprotease</keyword>
<comment type="cofactor">
    <cofactor evidence="6">
        <name>Zn(2+)</name>
        <dbReference type="ChEBI" id="CHEBI:29105"/>
    </cofactor>
    <text evidence="6">Binds 1 zinc ion per subunit.</text>
</comment>
<dbReference type="InterPro" id="IPR001915">
    <property type="entry name" value="Peptidase_M48"/>
</dbReference>
<keyword evidence="7" id="KW-0812">Transmembrane</keyword>
<dbReference type="EMBL" id="WBMT01000001">
    <property type="protein sequence ID" value="KAB2352456.1"/>
    <property type="molecule type" value="Genomic_DNA"/>
</dbReference>
<feature type="domain" description="Peptidase M48" evidence="8">
    <location>
        <begin position="156"/>
        <end position="230"/>
    </location>
</feature>
<dbReference type="GO" id="GO:0004222">
    <property type="term" value="F:metalloendopeptidase activity"/>
    <property type="evidence" value="ECO:0007669"/>
    <property type="project" value="InterPro"/>
</dbReference>
<dbReference type="GO" id="GO:0006508">
    <property type="term" value="P:proteolysis"/>
    <property type="evidence" value="ECO:0007669"/>
    <property type="project" value="UniProtKB-KW"/>
</dbReference>
<evidence type="ECO:0000256" key="2">
    <source>
        <dbReference type="ARBA" id="ARBA00022723"/>
    </source>
</evidence>
<evidence type="ECO:0000256" key="1">
    <source>
        <dbReference type="ARBA" id="ARBA00022670"/>
    </source>
</evidence>
<feature type="transmembrane region" description="Helical" evidence="7">
    <location>
        <begin position="72"/>
        <end position="97"/>
    </location>
</feature>
<comment type="similarity">
    <text evidence="6">Belongs to the peptidase M48 family.</text>
</comment>
<feature type="transmembrane region" description="Helical" evidence="7">
    <location>
        <begin position="39"/>
        <end position="60"/>
    </location>
</feature>
<reference evidence="9 10" key="1">
    <citation type="submission" date="2019-09" db="EMBL/GenBank/DDBJ databases">
        <title>Actinomadura physcomitrii sp. nov., a novel actinomycete isolated from moss [Physcomitrium sphaericum (Ludw) Fuernr].</title>
        <authorList>
            <person name="Zhuang X."/>
            <person name="Liu C."/>
        </authorList>
    </citation>
    <scope>NUCLEOTIDE SEQUENCE [LARGE SCALE GENOMIC DNA]</scope>
    <source>
        <strain evidence="9 10">HMC1</strain>
    </source>
</reference>
<accession>A0A6H9Z7X6</accession>
<evidence type="ECO:0000256" key="5">
    <source>
        <dbReference type="ARBA" id="ARBA00023049"/>
    </source>
</evidence>
<dbReference type="OrthoDB" id="9785340at2"/>
<keyword evidence="10" id="KW-1185">Reference proteome</keyword>
<dbReference type="Gene3D" id="3.30.2010.10">
    <property type="entry name" value="Metalloproteases ('zincins'), catalytic domain"/>
    <property type="match status" value="1"/>
</dbReference>
<protein>
    <submittedName>
        <fullName evidence="9">M56 family metallopeptidase</fullName>
    </submittedName>
</protein>
<gene>
    <name evidence="9" type="ORF">F8566_01875</name>
</gene>
<dbReference type="CDD" id="cd07326">
    <property type="entry name" value="M56_BlaR1_MecR1_like"/>
    <property type="match status" value="1"/>
</dbReference>
<dbReference type="InterPro" id="IPR052173">
    <property type="entry name" value="Beta-lactam_resp_regulator"/>
</dbReference>
<dbReference type="PANTHER" id="PTHR34978">
    <property type="entry name" value="POSSIBLE SENSOR-TRANSDUCER PROTEIN BLAR"/>
    <property type="match status" value="1"/>
</dbReference>
<evidence type="ECO:0000259" key="8">
    <source>
        <dbReference type="Pfam" id="PF01435"/>
    </source>
</evidence>
<dbReference type="Pfam" id="PF01435">
    <property type="entry name" value="Peptidase_M48"/>
    <property type="match status" value="1"/>
</dbReference>
<organism evidence="9 10">
    <name type="scientific">Actinomadura rudentiformis</name>
    <dbReference type="NCBI Taxonomy" id="359158"/>
    <lineage>
        <taxon>Bacteria</taxon>
        <taxon>Bacillati</taxon>
        <taxon>Actinomycetota</taxon>
        <taxon>Actinomycetes</taxon>
        <taxon>Streptosporangiales</taxon>
        <taxon>Thermomonosporaceae</taxon>
        <taxon>Actinomadura</taxon>
    </lineage>
</organism>
<keyword evidence="7" id="KW-1133">Transmembrane helix</keyword>
<proteinExistence type="inferred from homology"/>
<evidence type="ECO:0000256" key="3">
    <source>
        <dbReference type="ARBA" id="ARBA00022801"/>
    </source>
</evidence>
<sequence length="348" mass="37166">MARSSRGSPRAWPPRTPASCWRRCAGAPAASRYRERMSALLIGMIAATVLLGYLAGPMLVRFRPLAGHPGALVACWAGLLLSTVTAAAALIAVALLAPPMPGHGLLEWVRDCLPHHSPVAFVLGGLAGLAILFACGARLARGVPRLWRAVRKRRDHRSMLRLVAREDSRNADVLLLDHPLPVAYCLPSRWRPIVLSTGAQTRLTGLQLQAVLAHERAHLRQRHHALLFFLDLAHTLLPWLPTVRLAKTILPTLLEMSADDAAARRWGRRTLADALHKVASAPGLAGALAAAGTGDGQLSLRLARLATSTPVGQAHRTWRAFAWTVAAATATVPIITAAATVSSLAGVC</sequence>
<keyword evidence="7" id="KW-0472">Membrane</keyword>
<evidence type="ECO:0000256" key="7">
    <source>
        <dbReference type="SAM" id="Phobius"/>
    </source>
</evidence>
<keyword evidence="3 6" id="KW-0378">Hydrolase</keyword>
<evidence type="ECO:0000313" key="9">
    <source>
        <dbReference type="EMBL" id="KAB2352456.1"/>
    </source>
</evidence>
<keyword evidence="4 6" id="KW-0862">Zinc</keyword>
<feature type="transmembrane region" description="Helical" evidence="7">
    <location>
        <begin position="117"/>
        <end position="140"/>
    </location>
</feature>
<dbReference type="Proteomes" id="UP000468735">
    <property type="component" value="Unassembled WGS sequence"/>
</dbReference>
<dbReference type="AlphaFoldDB" id="A0A6H9Z7X6"/>
<keyword evidence="1 6" id="KW-0645">Protease</keyword>
<comment type="caution">
    <text evidence="9">The sequence shown here is derived from an EMBL/GenBank/DDBJ whole genome shotgun (WGS) entry which is preliminary data.</text>
</comment>